<comment type="caution">
    <text evidence="3">The sequence shown here is derived from an EMBL/GenBank/DDBJ whole genome shotgun (WGS) entry which is preliminary data.</text>
</comment>
<feature type="transmembrane region" description="Helical" evidence="1">
    <location>
        <begin position="142"/>
        <end position="163"/>
    </location>
</feature>
<keyword evidence="1" id="KW-1133">Transmembrane helix</keyword>
<feature type="transmembrane region" description="Helical" evidence="1">
    <location>
        <begin position="71"/>
        <end position="92"/>
    </location>
</feature>
<dbReference type="Pfam" id="PF20182">
    <property type="entry name" value="DUF6545"/>
    <property type="match status" value="1"/>
</dbReference>
<dbReference type="InterPro" id="IPR050039">
    <property type="entry name" value="MAB_1171c-like"/>
</dbReference>
<dbReference type="AlphaFoldDB" id="A0A1S2PZA7"/>
<protein>
    <recommendedName>
        <fullName evidence="2">DUF6545 domain-containing protein</fullName>
    </recommendedName>
</protein>
<dbReference type="InterPro" id="IPR046675">
    <property type="entry name" value="DUF6545"/>
</dbReference>
<evidence type="ECO:0000259" key="2">
    <source>
        <dbReference type="Pfam" id="PF20182"/>
    </source>
</evidence>
<name>A0A1S2PZA7_9ACTN</name>
<dbReference type="NCBIfam" id="NF042915">
    <property type="entry name" value="MAB_1171c_fam"/>
    <property type="match status" value="1"/>
</dbReference>
<feature type="transmembrane region" description="Helical" evidence="1">
    <location>
        <begin position="225"/>
        <end position="246"/>
    </location>
</feature>
<gene>
    <name evidence="3" type="ORF">BIV23_29190</name>
</gene>
<dbReference type="OrthoDB" id="3685619at2"/>
<reference evidence="3 4" key="1">
    <citation type="submission" date="2016-10" db="EMBL/GenBank/DDBJ databases">
        <title>Genome sequence of Streptomyces sp. MUSC 1.</title>
        <authorList>
            <person name="Lee L.-H."/>
            <person name="Ser H.-L."/>
            <person name="Law J.W.-F."/>
        </authorList>
    </citation>
    <scope>NUCLEOTIDE SEQUENCE [LARGE SCALE GENOMIC DNA]</scope>
    <source>
        <strain evidence="3 4">MUSC 1</strain>
    </source>
</reference>
<dbReference type="EMBL" id="MLYO01000053">
    <property type="protein sequence ID" value="OIJ98856.1"/>
    <property type="molecule type" value="Genomic_DNA"/>
</dbReference>
<evidence type="ECO:0000256" key="1">
    <source>
        <dbReference type="SAM" id="Phobius"/>
    </source>
</evidence>
<organism evidence="3 4">
    <name type="scientific">Streptomyces monashensis</name>
    <dbReference type="NCBI Taxonomy" id="1678012"/>
    <lineage>
        <taxon>Bacteria</taxon>
        <taxon>Bacillati</taxon>
        <taxon>Actinomycetota</taxon>
        <taxon>Actinomycetes</taxon>
        <taxon>Kitasatosporales</taxon>
        <taxon>Streptomycetaceae</taxon>
        <taxon>Streptomyces</taxon>
    </lineage>
</organism>
<keyword evidence="1" id="KW-0812">Transmembrane</keyword>
<proteinExistence type="predicted"/>
<feature type="transmembrane region" description="Helical" evidence="1">
    <location>
        <begin position="37"/>
        <end position="59"/>
    </location>
</feature>
<feature type="transmembrane region" description="Helical" evidence="1">
    <location>
        <begin position="184"/>
        <end position="205"/>
    </location>
</feature>
<sequence>MLFNVVYGMLSLITWSAFAFKLRDLARDWRNKELQRLCLAIATFAAPFGFATPAVYVRVDALFGTPNITSLIIYTTVEVCLTSFLALLVSWSSAQSKVRLRHRLILGYAIATVTTNWVLFFLGGATDASHALDFDVHYAKTAYIWEFLLVHQTLFTVSMIGLIRLCWRYSKIVGQPWLRRGLRIVTVGAVTGLGYCLPKVISLIWDKLGISPLGFVNSVVAPMFASISAALFAVGFTMPAWGVGLGRAMAWMSDYRTFHRRYPLWQAITRAFPEVVLVAPPASRRELARDLRFFLSRQVIEILDGEMRLRPHYDPEISRMTREVAANQNITGDEADAVAEAAHIAAALQARSTGHEASGGNGTDFDDAANGDLNKEGARLTRVADAFNTSAVIPAVLKRLLSAKTDA</sequence>
<evidence type="ECO:0000313" key="3">
    <source>
        <dbReference type="EMBL" id="OIJ98856.1"/>
    </source>
</evidence>
<evidence type="ECO:0000313" key="4">
    <source>
        <dbReference type="Proteomes" id="UP000179642"/>
    </source>
</evidence>
<keyword evidence="4" id="KW-1185">Reference proteome</keyword>
<feature type="domain" description="DUF6545" evidence="2">
    <location>
        <begin position="250"/>
        <end position="388"/>
    </location>
</feature>
<dbReference type="Proteomes" id="UP000179642">
    <property type="component" value="Unassembled WGS sequence"/>
</dbReference>
<accession>A0A1S2PZA7</accession>
<dbReference type="RefSeq" id="WP_071383980.1">
    <property type="nucleotide sequence ID" value="NZ_MLYO01000053.1"/>
</dbReference>
<keyword evidence="1" id="KW-0472">Membrane</keyword>
<feature type="transmembrane region" description="Helical" evidence="1">
    <location>
        <begin position="104"/>
        <end position="122"/>
    </location>
</feature>